<accession>A0A6V7HHQ1</accession>
<dbReference type="EMBL" id="CAJDYZ010011176">
    <property type="protein sequence ID" value="CAD1479029.1"/>
    <property type="molecule type" value="Genomic_DNA"/>
</dbReference>
<evidence type="ECO:0000313" key="3">
    <source>
        <dbReference type="EMBL" id="CAD1479029.1"/>
    </source>
</evidence>
<comment type="similarity">
    <text evidence="1">Belongs to the MICOS complex subunit Mic13 family.</text>
</comment>
<sequence>MKRGTKCVAQTINLSNPETCIRPKRIQKLVQAEVMQPCPSIAASGSSYWTPRPVPIKICTRRDMQRTCPPKLCDCPQKALPKSPGQKLCKFLLFLLKSGIVAGLFCWTHYEGFWGSSSDVEDLYRRIMATIVPALDQKEVIELPRINKFKHTMIQKYNHAVFTIMNCIVNTSTMLRKQLQSILVDEPVGVEPSGAKSSDDSADTEEEI</sequence>
<gene>
    <name evidence="3" type="ORF">MHI_LOCUS838089</name>
</gene>
<evidence type="ECO:0000256" key="2">
    <source>
        <dbReference type="SAM" id="MobiDB-lite"/>
    </source>
</evidence>
<keyword evidence="1" id="KW-0496">Mitochondrion</keyword>
<dbReference type="AlphaFoldDB" id="A0A6V7HHQ1"/>
<dbReference type="GO" id="GO:0061617">
    <property type="term" value="C:MICOS complex"/>
    <property type="evidence" value="ECO:0007669"/>
    <property type="project" value="UniProtKB-UniRule"/>
</dbReference>
<name>A0A6V7HHQ1_9HYME</name>
<keyword evidence="1" id="KW-0999">Mitochondrion inner membrane</keyword>
<comment type="caution">
    <text evidence="3">The sequence shown here is derived from an EMBL/GenBank/DDBJ whole genome shotgun (WGS) entry which is preliminary data.</text>
</comment>
<keyword evidence="4" id="KW-1185">Reference proteome</keyword>
<evidence type="ECO:0000313" key="4">
    <source>
        <dbReference type="Proteomes" id="UP000752696"/>
    </source>
</evidence>
<protein>
    <recommendedName>
        <fullName evidence="1">MICOS complex subunit MIC13</fullName>
    </recommendedName>
</protein>
<organism evidence="3 4">
    <name type="scientific">Heterotrigona itama</name>
    <dbReference type="NCBI Taxonomy" id="395501"/>
    <lineage>
        <taxon>Eukaryota</taxon>
        <taxon>Metazoa</taxon>
        <taxon>Ecdysozoa</taxon>
        <taxon>Arthropoda</taxon>
        <taxon>Hexapoda</taxon>
        <taxon>Insecta</taxon>
        <taxon>Pterygota</taxon>
        <taxon>Neoptera</taxon>
        <taxon>Endopterygota</taxon>
        <taxon>Hymenoptera</taxon>
        <taxon>Apocrita</taxon>
        <taxon>Aculeata</taxon>
        <taxon>Apoidea</taxon>
        <taxon>Anthophila</taxon>
        <taxon>Apidae</taxon>
        <taxon>Heterotrigona</taxon>
    </lineage>
</organism>
<reference evidence="3" key="1">
    <citation type="submission" date="2020-07" db="EMBL/GenBank/DDBJ databases">
        <authorList>
            <person name="Nazaruddin N."/>
        </authorList>
    </citation>
    <scope>NUCLEOTIDE SEQUENCE</scope>
</reference>
<comment type="function">
    <text evidence="1">Component of the MICOS complex, a large protein complex of the mitochondrial inner membrane that plays crucial roles in the maintenance of crista junctions, inner membrane architecture, and formation of contact sites to the outer membrane.</text>
</comment>
<keyword evidence="1" id="KW-0472">Membrane</keyword>
<feature type="region of interest" description="Disordered" evidence="2">
    <location>
        <begin position="189"/>
        <end position="208"/>
    </location>
</feature>
<evidence type="ECO:0000256" key="1">
    <source>
        <dbReference type="RuleBase" id="RU363009"/>
    </source>
</evidence>
<dbReference type="OrthoDB" id="5948578at2759"/>
<comment type="subunit">
    <text evidence="1">Component of the mitochondrial contact site and cristae organizing system (MICOS) complex.</text>
</comment>
<proteinExistence type="inferred from homology"/>
<dbReference type="Proteomes" id="UP000752696">
    <property type="component" value="Unassembled WGS sequence"/>
</dbReference>
<dbReference type="Pfam" id="PF15884">
    <property type="entry name" value="QIL1"/>
    <property type="match status" value="1"/>
</dbReference>
<dbReference type="InterPro" id="IPR026769">
    <property type="entry name" value="Mic13"/>
</dbReference>
<comment type="subcellular location">
    <subcellularLocation>
        <location evidence="1">Mitochondrion inner membrane</location>
        <topology evidence="1">Single-pass membrane protein</topology>
    </subcellularLocation>
</comment>